<evidence type="ECO:0000256" key="3">
    <source>
        <dbReference type="ARBA" id="ARBA00022741"/>
    </source>
</evidence>
<evidence type="ECO:0000256" key="6">
    <source>
        <dbReference type="PROSITE-ProRule" id="PRU00706"/>
    </source>
</evidence>
<feature type="binding site" evidence="6">
    <location>
        <position position="88"/>
    </location>
    <ligand>
        <name>ATP</name>
        <dbReference type="ChEBI" id="CHEBI:30616"/>
    </ligand>
</feature>
<feature type="binding site" evidence="6">
    <location>
        <position position="94"/>
    </location>
    <ligand>
        <name>ATP</name>
        <dbReference type="ChEBI" id="CHEBI:30616"/>
    </ligand>
</feature>
<organism evidence="8 9">
    <name type="scientific">Romanomermis culicivorax</name>
    <name type="common">Nematode worm</name>
    <dbReference type="NCBI Taxonomy" id="13658"/>
    <lineage>
        <taxon>Eukaryota</taxon>
        <taxon>Metazoa</taxon>
        <taxon>Ecdysozoa</taxon>
        <taxon>Nematoda</taxon>
        <taxon>Enoplea</taxon>
        <taxon>Dorylaimia</taxon>
        <taxon>Mermithida</taxon>
        <taxon>Mermithoidea</taxon>
        <taxon>Mermithidae</taxon>
        <taxon>Romanomermis</taxon>
    </lineage>
</organism>
<dbReference type="PANTHER" id="PTHR46161">
    <property type="entry name" value="NUCLEOSIDE DIPHOSPHATE KINASE"/>
    <property type="match status" value="1"/>
</dbReference>
<evidence type="ECO:0000313" key="8">
    <source>
        <dbReference type="Proteomes" id="UP000887565"/>
    </source>
</evidence>
<keyword evidence="2" id="KW-0808">Transferase</keyword>
<dbReference type="Gene3D" id="3.30.70.141">
    <property type="entry name" value="Nucleoside diphosphate kinase-like domain"/>
    <property type="match status" value="1"/>
</dbReference>
<keyword evidence="5" id="KW-0067">ATP-binding</keyword>
<dbReference type="SMART" id="SM00562">
    <property type="entry name" value="NDK"/>
    <property type="match status" value="1"/>
</dbReference>
<protein>
    <submittedName>
        <fullName evidence="9">Nucleoside diphosphate kinase-like domain-containing protein</fullName>
    </submittedName>
</protein>
<feature type="binding site" evidence="6">
    <location>
        <position position="60"/>
    </location>
    <ligand>
        <name>ATP</name>
        <dbReference type="ChEBI" id="CHEBI:30616"/>
    </ligand>
</feature>
<dbReference type="GO" id="GO:0016301">
    <property type="term" value="F:kinase activity"/>
    <property type="evidence" value="ECO:0007669"/>
    <property type="project" value="UniProtKB-KW"/>
</dbReference>
<accession>A0A915KE13</accession>
<proteinExistence type="inferred from homology"/>
<dbReference type="WBParaSite" id="nRc.2.0.1.t37033-RA">
    <property type="protein sequence ID" value="nRc.2.0.1.t37033-RA"/>
    <property type="gene ID" value="nRc.2.0.1.g37033"/>
</dbReference>
<comment type="similarity">
    <text evidence="1 6">Belongs to the NDK family.</text>
</comment>
<keyword evidence="3" id="KW-0547">Nucleotide-binding</keyword>
<feature type="binding site" evidence="6">
    <location>
        <position position="10"/>
    </location>
    <ligand>
        <name>ATP</name>
        <dbReference type="ChEBI" id="CHEBI:30616"/>
    </ligand>
</feature>
<dbReference type="Proteomes" id="UP000887565">
    <property type="component" value="Unplaced"/>
</dbReference>
<dbReference type="AlphaFoldDB" id="A0A915KE13"/>
<dbReference type="PROSITE" id="PS51374">
    <property type="entry name" value="NDPK_LIKE"/>
    <property type="match status" value="1"/>
</dbReference>
<feature type="domain" description="Nucleoside diphosphate kinase-like" evidence="7">
    <location>
        <begin position="2"/>
        <end position="118"/>
    </location>
</feature>
<sequence length="118" mass="13740">MNNLSFAIIKPEIALYPSLCWFIIEKIFEQKNLNIIDAKWHKFSRPEAEKFYAVHKDKFFYERLVQHISSGHVVTLLLTGDNAVQAWRNLIGKTKIFQTVIQEPYSIRGSVGITDTRN</sequence>
<evidence type="ECO:0000256" key="2">
    <source>
        <dbReference type="ARBA" id="ARBA00022679"/>
    </source>
</evidence>
<name>A0A915KE13_ROMCU</name>
<evidence type="ECO:0000259" key="7">
    <source>
        <dbReference type="SMART" id="SM00562"/>
    </source>
</evidence>
<keyword evidence="4" id="KW-0418">Kinase</keyword>
<evidence type="ECO:0000256" key="5">
    <source>
        <dbReference type="ARBA" id="ARBA00022840"/>
    </source>
</evidence>
<keyword evidence="8" id="KW-1185">Reference proteome</keyword>
<reference evidence="9" key="1">
    <citation type="submission" date="2022-11" db="UniProtKB">
        <authorList>
            <consortium name="WormBaseParasite"/>
        </authorList>
    </citation>
    <scope>IDENTIFICATION</scope>
</reference>
<evidence type="ECO:0000256" key="1">
    <source>
        <dbReference type="ARBA" id="ARBA00008142"/>
    </source>
</evidence>
<dbReference type="SUPFAM" id="SSF54919">
    <property type="entry name" value="Nucleoside diphosphate kinase, NDK"/>
    <property type="match status" value="1"/>
</dbReference>
<dbReference type="InterPro" id="IPR034907">
    <property type="entry name" value="NDK-like_dom"/>
</dbReference>
<comment type="caution">
    <text evidence="6">Lacks conserved residue(s) required for the propagation of feature annotation.</text>
</comment>
<dbReference type="GO" id="GO:0005524">
    <property type="term" value="F:ATP binding"/>
    <property type="evidence" value="ECO:0007669"/>
    <property type="project" value="UniProtKB-KW"/>
</dbReference>
<dbReference type="InterPro" id="IPR036850">
    <property type="entry name" value="NDK-like_dom_sf"/>
</dbReference>
<feature type="binding site" evidence="6">
    <location>
        <position position="108"/>
    </location>
    <ligand>
        <name>ATP</name>
        <dbReference type="ChEBI" id="CHEBI:30616"/>
    </ligand>
</feature>
<feature type="binding site" evidence="6">
    <location>
        <position position="118"/>
    </location>
    <ligand>
        <name>ATP</name>
        <dbReference type="ChEBI" id="CHEBI:30616"/>
    </ligand>
</feature>
<dbReference type="OMA" id="ICYAHIL"/>
<evidence type="ECO:0000313" key="9">
    <source>
        <dbReference type="WBParaSite" id="nRc.2.0.1.t37033-RA"/>
    </source>
</evidence>
<dbReference type="Pfam" id="PF00334">
    <property type="entry name" value="NDK"/>
    <property type="match status" value="1"/>
</dbReference>
<dbReference type="PANTHER" id="PTHR46161:SF3">
    <property type="entry name" value="NUCLEOSIDE DIPHOSPHATE KINASE DDB_G0292928-RELATED"/>
    <property type="match status" value="1"/>
</dbReference>
<evidence type="ECO:0000256" key="4">
    <source>
        <dbReference type="ARBA" id="ARBA00022777"/>
    </source>
</evidence>